<dbReference type="InterPro" id="IPR002192">
    <property type="entry name" value="PPDK_AMP/ATP-bd"/>
</dbReference>
<evidence type="ECO:0000256" key="1">
    <source>
        <dbReference type="ARBA" id="ARBA00022741"/>
    </source>
</evidence>
<dbReference type="Gene3D" id="3.30.470.20">
    <property type="entry name" value="ATP-grasp fold, B domain"/>
    <property type="match status" value="1"/>
</dbReference>
<evidence type="ECO:0000313" key="5">
    <source>
        <dbReference type="EMBL" id="TDF95057.1"/>
    </source>
</evidence>
<keyword evidence="5" id="KW-0670">Pyruvate</keyword>
<dbReference type="InterPro" id="IPR008279">
    <property type="entry name" value="PEP-util_enz_mobile_dom"/>
</dbReference>
<feature type="domain" description="Pyruvate phosphate dikinase AMP/ATP-binding" evidence="4">
    <location>
        <begin position="17"/>
        <end position="313"/>
    </location>
</feature>
<accession>A0A4R5KKL6</accession>
<proteinExistence type="predicted"/>
<reference evidence="5 6" key="1">
    <citation type="submission" date="2019-03" db="EMBL/GenBank/DDBJ databases">
        <title>This is whole genome sequence of Paenibacillus sp MS74 strain.</title>
        <authorList>
            <person name="Trinh H.N."/>
        </authorList>
    </citation>
    <scope>NUCLEOTIDE SEQUENCE [LARGE SCALE GENOMIC DNA]</scope>
    <source>
        <strain evidence="5 6">MS74</strain>
    </source>
</reference>
<evidence type="ECO:0000313" key="6">
    <source>
        <dbReference type="Proteomes" id="UP000295636"/>
    </source>
</evidence>
<dbReference type="Proteomes" id="UP000295636">
    <property type="component" value="Unassembled WGS sequence"/>
</dbReference>
<dbReference type="FunFam" id="3.30.1490.20:FF:000010">
    <property type="entry name" value="Phosphoenolpyruvate synthase"/>
    <property type="match status" value="1"/>
</dbReference>
<dbReference type="GO" id="GO:0005524">
    <property type="term" value="F:ATP binding"/>
    <property type="evidence" value="ECO:0007669"/>
    <property type="project" value="UniProtKB-KW"/>
</dbReference>
<dbReference type="SUPFAM" id="SSF52009">
    <property type="entry name" value="Phosphohistidine domain"/>
    <property type="match status" value="1"/>
</dbReference>
<dbReference type="OrthoDB" id="9765468at2"/>
<evidence type="ECO:0000259" key="3">
    <source>
        <dbReference type="Pfam" id="PF00391"/>
    </source>
</evidence>
<dbReference type="PANTHER" id="PTHR43615:SF1">
    <property type="entry name" value="PPDK_N DOMAIN-CONTAINING PROTEIN"/>
    <property type="match status" value="1"/>
</dbReference>
<dbReference type="EMBL" id="SMRT01000011">
    <property type="protein sequence ID" value="TDF95057.1"/>
    <property type="molecule type" value="Genomic_DNA"/>
</dbReference>
<dbReference type="PANTHER" id="PTHR43615">
    <property type="entry name" value="PHOSPHOENOLPYRUVATE SYNTHASE-RELATED"/>
    <property type="match status" value="1"/>
</dbReference>
<dbReference type="AlphaFoldDB" id="A0A4R5KKL6"/>
<evidence type="ECO:0000256" key="2">
    <source>
        <dbReference type="ARBA" id="ARBA00022840"/>
    </source>
</evidence>
<name>A0A4R5KKL6_9BACL</name>
<feature type="domain" description="PEP-utilising enzyme mobile" evidence="3">
    <location>
        <begin position="811"/>
        <end position="881"/>
    </location>
</feature>
<comment type="caution">
    <text evidence="5">The sequence shown here is derived from an EMBL/GenBank/DDBJ whole genome shotgun (WGS) entry which is preliminary data.</text>
</comment>
<dbReference type="InterPro" id="IPR036637">
    <property type="entry name" value="Phosphohistidine_dom_sf"/>
</dbReference>
<dbReference type="SUPFAM" id="SSF56059">
    <property type="entry name" value="Glutathione synthetase ATP-binding domain-like"/>
    <property type="match status" value="1"/>
</dbReference>
<dbReference type="InterPro" id="IPR013815">
    <property type="entry name" value="ATP_grasp_subdomain_1"/>
</dbReference>
<keyword evidence="2" id="KW-0067">ATP-binding</keyword>
<sequence>MDRYVLDFSRIDKSSLPLVGGKGANLGEMTQAGFPVPSGFCVTTEAYRDFLEQSSEMPAYWEQLDRLQADQLDDIAHLGRIIRDHLVSVPIPESVRSDIVRAWRRAGGDHAYAVRSSATAEDLPHASFAGQQDTYLNICGEEQLLQAIRKCWASLFTDRAISYRAKNRFGHRSVMLSVVVQRMVFPEVSGIMFTADPISGHRGTVSIDASFGLGEALVSGLVSADLYQVRAGELILQNIARKKLAIFALPEGGTVTKELPEEEQERQALNAAQAIELAALGEKIKRHYGSDQDVEWCLAEGRFYIVQSRPITSLYPLPSVAVPAGESPHLFISFGHQQMMTDAIRPMGLSLLRTMFPFGKSDVRAENENTAAAGGRLFIDITPLLALKPARTLLPKVLSNIDEMIGAGVGEYVGRESFVRHLPRKPGVRTAVVRFLGPILLRAVRNLLFASPDKAHPFVNAYLRDSDSRGKKTISASAGAERLILLQDQIGLLLRRMFMELMPYPLAGIIASRLIRALSNRWLNDPDIVNVLNKSLPGNLTSEMGLLIGDLADTARSYPQVVELIRSVDPLQFRDKLRKVVGGDVFGEAWDRFMEVYGMRCPGEIDMTRPRWLEDPGTLLPSIDSHMRTVRPGEHRVKFVQGVKEAETAARQMLERLRLQPFGWLKARLMSRLLRVFRGLMGLREHPKYLMMLHFSIIRGVLREEGRQLAVAGVLEKEEDVFYLTLDELLRLLQGERAGQLQALLERRKQEFERFCELTPPRIMTSEGEIITARRKRQDAPEGALLGTPVSAGVVEGIARIVLRPEEARLNKGEIMIAPFTDPGWTPLFHSAVGLVMEVGGLMTHGAVVAREYGLPAVVGIDGATERICDGDRIRLDGTRGYVLVLERNGGER</sequence>
<organism evidence="5 6">
    <name type="scientific">Paenibacillus piri</name>
    <dbReference type="NCBI Taxonomy" id="2547395"/>
    <lineage>
        <taxon>Bacteria</taxon>
        <taxon>Bacillati</taxon>
        <taxon>Bacillota</taxon>
        <taxon>Bacilli</taxon>
        <taxon>Bacillales</taxon>
        <taxon>Paenibacillaceae</taxon>
        <taxon>Paenibacillus</taxon>
    </lineage>
</organism>
<dbReference type="GO" id="GO:0016301">
    <property type="term" value="F:kinase activity"/>
    <property type="evidence" value="ECO:0007669"/>
    <property type="project" value="InterPro"/>
</dbReference>
<dbReference type="NCBIfam" id="NF004877">
    <property type="entry name" value="PRK06241.1-2"/>
    <property type="match status" value="1"/>
</dbReference>
<dbReference type="Pfam" id="PF00391">
    <property type="entry name" value="PEP-utilizers"/>
    <property type="match status" value="1"/>
</dbReference>
<keyword evidence="1" id="KW-0547">Nucleotide-binding</keyword>
<dbReference type="Gene3D" id="3.30.1490.20">
    <property type="entry name" value="ATP-grasp fold, A domain"/>
    <property type="match status" value="1"/>
</dbReference>
<dbReference type="RefSeq" id="WP_133231838.1">
    <property type="nucleotide sequence ID" value="NZ_SMRT01000011.1"/>
</dbReference>
<evidence type="ECO:0000259" key="4">
    <source>
        <dbReference type="Pfam" id="PF01326"/>
    </source>
</evidence>
<dbReference type="InterPro" id="IPR051549">
    <property type="entry name" value="PEP_Utilizing_Enz"/>
</dbReference>
<gene>
    <name evidence="5" type="ORF">E1757_21195</name>
</gene>
<protein>
    <submittedName>
        <fullName evidence="5">Phosphoenolpyruvate synthase</fullName>
    </submittedName>
</protein>
<dbReference type="Pfam" id="PF01326">
    <property type="entry name" value="PPDK_N"/>
    <property type="match status" value="1"/>
</dbReference>
<dbReference type="NCBIfam" id="NF004878">
    <property type="entry name" value="PRK06241.1-3"/>
    <property type="match status" value="1"/>
</dbReference>
<dbReference type="Gene3D" id="3.50.30.10">
    <property type="entry name" value="Phosphohistidine domain"/>
    <property type="match status" value="1"/>
</dbReference>
<keyword evidence="6" id="KW-1185">Reference proteome</keyword>